<keyword evidence="2" id="KW-1185">Reference proteome</keyword>
<reference evidence="1 2" key="1">
    <citation type="submission" date="2016-10" db="EMBL/GenBank/DDBJ databases">
        <authorList>
            <person name="de Groot N.N."/>
        </authorList>
    </citation>
    <scope>NUCLEOTIDE SEQUENCE [LARGE SCALE GENOMIC DNA]</scope>
    <source>
        <strain evidence="1 2">CGMCC 1.5070</strain>
    </source>
</reference>
<dbReference type="InterPro" id="IPR037914">
    <property type="entry name" value="SpoVT-AbrB_sf"/>
</dbReference>
<organism evidence="1 2">
    <name type="scientific">Hydrogenoanaerobacterium saccharovorans</name>
    <dbReference type="NCBI Taxonomy" id="474960"/>
    <lineage>
        <taxon>Bacteria</taxon>
        <taxon>Bacillati</taxon>
        <taxon>Bacillota</taxon>
        <taxon>Clostridia</taxon>
        <taxon>Eubacteriales</taxon>
        <taxon>Oscillospiraceae</taxon>
        <taxon>Hydrogenoanaerobacterium</taxon>
    </lineage>
</organism>
<protein>
    <submittedName>
        <fullName evidence="1">Transcriptional pleiotropic regulator of transition state genes</fullName>
    </submittedName>
</protein>
<dbReference type="SUPFAM" id="SSF89447">
    <property type="entry name" value="AbrB/MazE/MraZ-like"/>
    <property type="match status" value="1"/>
</dbReference>
<accession>A0A1H8CXV9</accession>
<sequence length="92" mass="10541">MSKARITDPKIENTITKPIDEVGRIHIPIMFYKRIGVQYSDKVMVTSTDDAVIITPKKHVCYLCGSQKDIQKCGEKYFCKSCIEEIAKQKDE</sequence>
<dbReference type="Proteomes" id="UP000199158">
    <property type="component" value="Unassembled WGS sequence"/>
</dbReference>
<dbReference type="RefSeq" id="WP_092755468.1">
    <property type="nucleotide sequence ID" value="NZ_FOCG01000002.1"/>
</dbReference>
<dbReference type="Gene3D" id="2.10.260.10">
    <property type="match status" value="1"/>
</dbReference>
<proteinExistence type="predicted"/>
<dbReference type="EMBL" id="FOCG01000002">
    <property type="protein sequence ID" value="SEM99835.1"/>
    <property type="molecule type" value="Genomic_DNA"/>
</dbReference>
<evidence type="ECO:0000313" key="1">
    <source>
        <dbReference type="EMBL" id="SEM99835.1"/>
    </source>
</evidence>
<name>A0A1H8CXV9_9FIRM</name>
<dbReference type="OrthoDB" id="2324168at2"/>
<evidence type="ECO:0000313" key="2">
    <source>
        <dbReference type="Proteomes" id="UP000199158"/>
    </source>
</evidence>
<dbReference type="AlphaFoldDB" id="A0A1H8CXV9"/>
<dbReference type="STRING" id="474960.SAMN05216180_2397"/>
<gene>
    <name evidence="1" type="ORF">SAMN05216180_2397</name>
</gene>